<dbReference type="OrthoDB" id="4843554at2759"/>
<name>A0A9P8VP52_9PEZI</name>
<feature type="region of interest" description="Disordered" evidence="1">
    <location>
        <begin position="46"/>
        <end position="68"/>
    </location>
</feature>
<sequence>MRSALFLTAGLAAILPVLAEELNAADVPAACGTICGPIVTLTNTCDIDPNEKSSDNDKRRSIRMRATEDAEEATEANCICTNKSFDVAGVMALCASCIAQNMGKTEDTNKMMSQCAFPTMSYAPSTTTRVAGIQVQATKPASTSSPTATGTSDAGSVLAPAIAILGAGVMALAL</sequence>
<accession>A0A9P8VP52</accession>
<evidence type="ECO:0000256" key="1">
    <source>
        <dbReference type="SAM" id="MobiDB-lite"/>
    </source>
</evidence>
<keyword evidence="4" id="KW-1185">Reference proteome</keyword>
<feature type="signal peptide" evidence="2">
    <location>
        <begin position="1"/>
        <end position="19"/>
    </location>
</feature>
<protein>
    <recommendedName>
        <fullName evidence="5">Protein CAP22</fullName>
    </recommendedName>
</protein>
<dbReference type="Proteomes" id="UP000770015">
    <property type="component" value="Unassembled WGS sequence"/>
</dbReference>
<evidence type="ECO:0000313" key="4">
    <source>
        <dbReference type="Proteomes" id="UP000770015"/>
    </source>
</evidence>
<keyword evidence="2" id="KW-0732">Signal</keyword>
<evidence type="ECO:0000313" key="3">
    <source>
        <dbReference type="EMBL" id="KAH6697508.1"/>
    </source>
</evidence>
<organism evidence="3 4">
    <name type="scientific">Plectosphaerella plurivora</name>
    <dbReference type="NCBI Taxonomy" id="936078"/>
    <lineage>
        <taxon>Eukaryota</taxon>
        <taxon>Fungi</taxon>
        <taxon>Dikarya</taxon>
        <taxon>Ascomycota</taxon>
        <taxon>Pezizomycotina</taxon>
        <taxon>Sordariomycetes</taxon>
        <taxon>Hypocreomycetidae</taxon>
        <taxon>Glomerellales</taxon>
        <taxon>Plectosphaerellaceae</taxon>
        <taxon>Plectosphaerella</taxon>
    </lineage>
</organism>
<evidence type="ECO:0008006" key="5">
    <source>
        <dbReference type="Google" id="ProtNLM"/>
    </source>
</evidence>
<proteinExistence type="predicted"/>
<feature type="chain" id="PRO_5040440300" description="Protein CAP22" evidence="2">
    <location>
        <begin position="20"/>
        <end position="174"/>
    </location>
</feature>
<gene>
    <name evidence="3" type="ORF">F5X68DRAFT_226878</name>
</gene>
<dbReference type="AlphaFoldDB" id="A0A9P8VP52"/>
<dbReference type="EMBL" id="JAGSXJ010000001">
    <property type="protein sequence ID" value="KAH6697508.1"/>
    <property type="molecule type" value="Genomic_DNA"/>
</dbReference>
<comment type="caution">
    <text evidence="3">The sequence shown here is derived from an EMBL/GenBank/DDBJ whole genome shotgun (WGS) entry which is preliminary data.</text>
</comment>
<evidence type="ECO:0000256" key="2">
    <source>
        <dbReference type="SAM" id="SignalP"/>
    </source>
</evidence>
<feature type="compositionally biased region" description="Basic and acidic residues" evidence="1">
    <location>
        <begin position="49"/>
        <end position="59"/>
    </location>
</feature>
<reference evidence="3" key="1">
    <citation type="journal article" date="2021" name="Nat. Commun.">
        <title>Genetic determinants of endophytism in the Arabidopsis root mycobiome.</title>
        <authorList>
            <person name="Mesny F."/>
            <person name="Miyauchi S."/>
            <person name="Thiergart T."/>
            <person name="Pickel B."/>
            <person name="Atanasova L."/>
            <person name="Karlsson M."/>
            <person name="Huettel B."/>
            <person name="Barry K.W."/>
            <person name="Haridas S."/>
            <person name="Chen C."/>
            <person name="Bauer D."/>
            <person name="Andreopoulos W."/>
            <person name="Pangilinan J."/>
            <person name="LaButti K."/>
            <person name="Riley R."/>
            <person name="Lipzen A."/>
            <person name="Clum A."/>
            <person name="Drula E."/>
            <person name="Henrissat B."/>
            <person name="Kohler A."/>
            <person name="Grigoriev I.V."/>
            <person name="Martin F.M."/>
            <person name="Hacquard S."/>
        </authorList>
    </citation>
    <scope>NUCLEOTIDE SEQUENCE</scope>
    <source>
        <strain evidence="3">MPI-SDFR-AT-0117</strain>
    </source>
</reference>